<keyword evidence="2" id="KW-1185">Reference proteome</keyword>
<sequence>MSYPSDIEYPRRVVVDDTDTRIQYTGTWSPDVGSFDDIGIFGAPYNHTMHGTNSNGASFNFTFEGEFVQVRGAKDNRRYNRPQNTTSDDNAALAKWTCQVDGSPIRNTNYRGYMHDVTNLLLCEQGRLSRGQHTLTVNVNIDNPDTQIWWLDKIEYVPLPTANLANRCWKSTA</sequence>
<protein>
    <submittedName>
        <fullName evidence="1">Uncharacterized protein</fullName>
    </submittedName>
</protein>
<feature type="non-terminal residue" evidence="1">
    <location>
        <position position="173"/>
    </location>
</feature>
<reference evidence="1 2" key="1">
    <citation type="submission" date="2024-05" db="EMBL/GenBank/DDBJ databases">
        <title>A draft genome resource for the thread blight pathogen Marasmius tenuissimus strain MS-2.</title>
        <authorList>
            <person name="Yulfo-Soto G.E."/>
            <person name="Baruah I.K."/>
            <person name="Amoako-Attah I."/>
            <person name="Bukari Y."/>
            <person name="Meinhardt L.W."/>
            <person name="Bailey B.A."/>
            <person name="Cohen S.P."/>
        </authorList>
    </citation>
    <scope>NUCLEOTIDE SEQUENCE [LARGE SCALE GENOMIC DNA]</scope>
    <source>
        <strain evidence="1 2">MS-2</strain>
    </source>
</reference>
<evidence type="ECO:0000313" key="1">
    <source>
        <dbReference type="EMBL" id="KAL0061662.1"/>
    </source>
</evidence>
<dbReference type="EMBL" id="JBBXMP010000127">
    <property type="protein sequence ID" value="KAL0061662.1"/>
    <property type="molecule type" value="Genomic_DNA"/>
</dbReference>
<proteinExistence type="predicted"/>
<dbReference type="Gene3D" id="2.60.120.260">
    <property type="entry name" value="Galactose-binding domain-like"/>
    <property type="match status" value="1"/>
</dbReference>
<name>A0ABR2ZMP6_9AGAR</name>
<gene>
    <name evidence="1" type="ORF">AAF712_011467</name>
</gene>
<accession>A0ABR2ZMP6</accession>
<dbReference type="Proteomes" id="UP001437256">
    <property type="component" value="Unassembled WGS sequence"/>
</dbReference>
<evidence type="ECO:0000313" key="2">
    <source>
        <dbReference type="Proteomes" id="UP001437256"/>
    </source>
</evidence>
<comment type="caution">
    <text evidence="1">The sequence shown here is derived from an EMBL/GenBank/DDBJ whole genome shotgun (WGS) entry which is preliminary data.</text>
</comment>
<organism evidence="1 2">
    <name type="scientific">Marasmius tenuissimus</name>
    <dbReference type="NCBI Taxonomy" id="585030"/>
    <lineage>
        <taxon>Eukaryota</taxon>
        <taxon>Fungi</taxon>
        <taxon>Dikarya</taxon>
        <taxon>Basidiomycota</taxon>
        <taxon>Agaricomycotina</taxon>
        <taxon>Agaricomycetes</taxon>
        <taxon>Agaricomycetidae</taxon>
        <taxon>Agaricales</taxon>
        <taxon>Marasmiineae</taxon>
        <taxon>Marasmiaceae</taxon>
        <taxon>Marasmius</taxon>
    </lineage>
</organism>